<reference evidence="2" key="1">
    <citation type="journal article" date="2014" name="Front. Microbiol.">
        <title>High frequency of phylogenetically diverse reductive dehalogenase-homologous genes in deep subseafloor sedimentary metagenomes.</title>
        <authorList>
            <person name="Kawai M."/>
            <person name="Futagami T."/>
            <person name="Toyoda A."/>
            <person name="Takaki Y."/>
            <person name="Nishi S."/>
            <person name="Hori S."/>
            <person name="Arai W."/>
            <person name="Tsubouchi T."/>
            <person name="Morono Y."/>
            <person name="Uchiyama I."/>
            <person name="Ito T."/>
            <person name="Fujiyama A."/>
            <person name="Inagaki F."/>
            <person name="Takami H."/>
        </authorList>
    </citation>
    <scope>NUCLEOTIDE SEQUENCE</scope>
    <source>
        <strain evidence="2">Expedition CK06-06</strain>
    </source>
</reference>
<gene>
    <name evidence="2" type="ORF">S03H2_16073</name>
</gene>
<sequence>HDNPDIVYAGSYGGLITRWDYKTRETRIISAWPENPMGWGAGLLKYRFQWTAPILVSKFDSDVLYHAAQVIFKTKNEGQSWEIISPDLTRNDKTKQKPSGGPITHDNTSVEYYCTIFALAQSYHNPSTLWVGTDDGVVSITKNGGKNWERITPRNLPEWSLISSIEPSTYDQATAYIAVDRHELDDFKPYIYKTDNYGKSWKKITNGLPNNTFVRVVREDQKRKGLLYAGTETGVFVSFDDGSNWQSLQLNLPVAPIHDLVFKRDDLVVATHGRSFWILDDLTPLHQITDAVAKSEMFLFKPRDAYRMRGRGFPRPHVGQNPPSGSVIYYYFKEKPEEAVTLEFLDAEGNLVRKFKSRKRGEPEPERIPSSRFQRGG</sequence>
<organism evidence="2">
    <name type="scientific">marine sediment metagenome</name>
    <dbReference type="NCBI Taxonomy" id="412755"/>
    <lineage>
        <taxon>unclassified sequences</taxon>
        <taxon>metagenomes</taxon>
        <taxon>ecological metagenomes</taxon>
    </lineage>
</organism>
<accession>X1FZS3</accession>
<feature type="non-terminal residue" evidence="2">
    <location>
        <position position="377"/>
    </location>
</feature>
<protein>
    <recommendedName>
        <fullName evidence="3">Sortilin N-terminal domain-containing protein</fullName>
    </recommendedName>
</protein>
<feature type="region of interest" description="Disordered" evidence="1">
    <location>
        <begin position="85"/>
        <end position="104"/>
    </location>
</feature>
<comment type="caution">
    <text evidence="2">The sequence shown here is derived from an EMBL/GenBank/DDBJ whole genome shotgun (WGS) entry which is preliminary data.</text>
</comment>
<feature type="region of interest" description="Disordered" evidence="1">
    <location>
        <begin position="356"/>
        <end position="377"/>
    </location>
</feature>
<dbReference type="Gene3D" id="2.130.10.10">
    <property type="entry name" value="YVTN repeat-like/Quinoprotein amine dehydrogenase"/>
    <property type="match status" value="1"/>
</dbReference>
<dbReference type="InterPro" id="IPR036278">
    <property type="entry name" value="Sialidase_sf"/>
</dbReference>
<feature type="non-terminal residue" evidence="2">
    <location>
        <position position="1"/>
    </location>
</feature>
<dbReference type="SUPFAM" id="SSF50939">
    <property type="entry name" value="Sialidases"/>
    <property type="match status" value="1"/>
</dbReference>
<feature type="compositionally biased region" description="Basic and acidic residues" evidence="1">
    <location>
        <begin position="360"/>
        <end position="369"/>
    </location>
</feature>
<dbReference type="EMBL" id="BARU01008195">
    <property type="protein sequence ID" value="GAH38035.1"/>
    <property type="molecule type" value="Genomic_DNA"/>
</dbReference>
<proteinExistence type="predicted"/>
<evidence type="ECO:0008006" key="3">
    <source>
        <dbReference type="Google" id="ProtNLM"/>
    </source>
</evidence>
<evidence type="ECO:0000313" key="2">
    <source>
        <dbReference type="EMBL" id="GAH38035.1"/>
    </source>
</evidence>
<evidence type="ECO:0000256" key="1">
    <source>
        <dbReference type="SAM" id="MobiDB-lite"/>
    </source>
</evidence>
<name>X1FZS3_9ZZZZ</name>
<dbReference type="InterPro" id="IPR015943">
    <property type="entry name" value="WD40/YVTN_repeat-like_dom_sf"/>
</dbReference>
<dbReference type="AlphaFoldDB" id="X1FZS3"/>